<dbReference type="AlphaFoldDB" id="A0A5N1JDE0"/>
<protein>
    <submittedName>
        <fullName evidence="1">Amine oxidase</fullName>
    </submittedName>
</protein>
<dbReference type="RefSeq" id="WP_150879179.1">
    <property type="nucleotide sequence ID" value="NZ_VTWS01000005.1"/>
</dbReference>
<comment type="caution">
    <text evidence="1">The sequence shown here is derived from an EMBL/GenBank/DDBJ whole genome shotgun (WGS) entry which is preliminary data.</text>
</comment>
<gene>
    <name evidence="1" type="ORF">F0P93_20265</name>
</gene>
<proteinExistence type="predicted"/>
<dbReference type="EMBL" id="VTWS01000005">
    <property type="protein sequence ID" value="KAA9349783.1"/>
    <property type="molecule type" value="Genomic_DNA"/>
</dbReference>
<dbReference type="SUPFAM" id="SSF51445">
    <property type="entry name" value="(Trans)glycosidases"/>
    <property type="match status" value="1"/>
</dbReference>
<organism evidence="1 2">
    <name type="scientific">Larkinella humicola</name>
    <dbReference type="NCBI Taxonomy" id="2607654"/>
    <lineage>
        <taxon>Bacteria</taxon>
        <taxon>Pseudomonadati</taxon>
        <taxon>Bacteroidota</taxon>
        <taxon>Cytophagia</taxon>
        <taxon>Cytophagales</taxon>
        <taxon>Spirosomataceae</taxon>
        <taxon>Larkinella</taxon>
    </lineage>
</organism>
<keyword evidence="2" id="KW-1185">Reference proteome</keyword>
<dbReference type="InterPro" id="IPR017853">
    <property type="entry name" value="GH"/>
</dbReference>
<reference evidence="1 2" key="1">
    <citation type="submission" date="2019-09" db="EMBL/GenBank/DDBJ databases">
        <title>Genome Sequence of Larkinella sp MA1.</title>
        <authorList>
            <person name="Srinivasan S."/>
        </authorList>
    </citation>
    <scope>NUCLEOTIDE SEQUENCE [LARGE SCALE GENOMIC DNA]</scope>
    <source>
        <strain evidence="1 2">MA1</strain>
    </source>
</reference>
<evidence type="ECO:0000313" key="1">
    <source>
        <dbReference type="EMBL" id="KAA9349783.1"/>
    </source>
</evidence>
<dbReference type="Proteomes" id="UP000326344">
    <property type="component" value="Unassembled WGS sequence"/>
</dbReference>
<sequence>MNVSPVPSDFLPVHSRSNPFQSFWMGGYECTDQLNAWGNRVDFLHITGHLPRIDDDYRNLAPFGIQTVREGIRWSQVEKRPYQYDWQTLAFMMERGRMAGIQQVWDLCHFGFPDDLTPLHPLFARRFAALCRSFVAFYRSVDPYSTLIVTPINEVSFLSWLGGDARGTSPYCVGQGWEVKYGLMRAYIEGVAALREADPSIRILTTEPLVNVVPQLDATPEQLGFAALAHENQFQATDMLSGRLCPELGGQPDYLDVVGLNYYYNNQWIAGSGAFLPWANDGFDPRWRPLRDLFREVYRRYQRPIVLSETSHPGEDRPQWIQFVARESAAVLSGGLPLWGICLYPIIDRPDWDHLTPWHQAGLWDAEGTSDGTVAQQPPHQVLNQPYADALREVQSVLARVQNRLISQAGPLPNF</sequence>
<dbReference type="Gene3D" id="3.20.20.80">
    <property type="entry name" value="Glycosidases"/>
    <property type="match status" value="1"/>
</dbReference>
<accession>A0A5N1JDE0</accession>
<evidence type="ECO:0000313" key="2">
    <source>
        <dbReference type="Proteomes" id="UP000326344"/>
    </source>
</evidence>
<name>A0A5N1JDE0_9BACT</name>